<dbReference type="RefSeq" id="WP_185257029.1">
    <property type="nucleotide sequence ID" value="NZ_AP023368.1"/>
</dbReference>
<evidence type="ECO:0000256" key="2">
    <source>
        <dbReference type="ARBA" id="ARBA00022801"/>
    </source>
</evidence>
<gene>
    <name evidence="5" type="ORF">bsdcttw_45070</name>
</gene>
<dbReference type="Proteomes" id="UP000515703">
    <property type="component" value="Chromosome"/>
</dbReference>
<sequence length="615" mass="71229">MILNYSGCRKEIQDILKEVKDIVNVCSDEKGISLTAEEWEEKGCLITKNVSEVVIKYHKKSDFCRALLILCKKEGEDNWRHREKSSFDEFGIMLDFSRNAVMNLEKTKLFIRAVALMGYNFVGLYMEDTIEIPEEPYWGYMRGPMTAAELKEIDEYAAIFDIEIRAYIQTLAHVNQITRYEEYQKIIDTNDILLAGEERTYQLIENLVKAVSENLNSRKINIGMDEAHMVGLGKYLDKHGYSDRFKIMEEHLNRVLAICRKYGLQVQMWSDMFFRLAYGGEYYVKEDSIAAPLNIPQDVEIVYWDYYSCDRERYDRMLKNHLKIADRVGFAGGAWKWTGFAPHNAYSLEIGKAAMKACKENGIKSVVITAWGDNGGEASSFSILPALYADAEFNYTGSFEPSKFKLLTGMTFDEFMQIEAANLFSEDTTIHNNASKYLLYNDVLLGAFDTVIFEGISEFYQNAALQLKKLSSNKNYGYLFDTQSKLCSVLQYKADLGYRIKTFYDKGDRQELSRIEGVELPATLNALEEFYQAFEAQWERENKPFGFEVQCIRIGGLQKRLEYVKRQLKAYVSGEKERIEELEVKRKAFHYYEEDDINKINYNLWNKIVSPGDMG</sequence>
<name>A0A7M3SA49_9FIRM</name>
<dbReference type="InterPro" id="IPR041063">
    <property type="entry name" value="Glyco_H_20C_C"/>
</dbReference>
<protein>
    <submittedName>
        <fullName evidence="5">N-acetyl-beta-D-glucosaminidase</fullName>
    </submittedName>
</protein>
<dbReference type="GO" id="GO:0005975">
    <property type="term" value="P:carbohydrate metabolic process"/>
    <property type="evidence" value="ECO:0007669"/>
    <property type="project" value="InterPro"/>
</dbReference>
<dbReference type="PANTHER" id="PTHR21040">
    <property type="entry name" value="BCDNA.GH04120"/>
    <property type="match status" value="1"/>
</dbReference>
<dbReference type="SUPFAM" id="SSF51445">
    <property type="entry name" value="(Trans)glycosidases"/>
    <property type="match status" value="1"/>
</dbReference>
<feature type="domain" description="Glycoside hydrolase family 20 catalytic" evidence="3">
    <location>
        <begin position="92"/>
        <end position="277"/>
    </location>
</feature>
<dbReference type="InterPro" id="IPR038901">
    <property type="entry name" value="HEXDC-like"/>
</dbReference>
<dbReference type="Pfam" id="PF00728">
    <property type="entry name" value="Glyco_hydro_20"/>
    <property type="match status" value="1"/>
</dbReference>
<reference evidence="5 6" key="2">
    <citation type="submission" date="2020-08" db="EMBL/GenBank/DDBJ databases">
        <authorList>
            <person name="Ueki A."/>
            <person name="Tonouchi A."/>
        </authorList>
    </citation>
    <scope>NUCLEOTIDE SEQUENCE [LARGE SCALE GENOMIC DNA]</scope>
    <source>
        <strain evidence="5 6">CTTW</strain>
    </source>
</reference>
<dbReference type="AlphaFoldDB" id="A0A7M3SA49"/>
<comment type="similarity">
    <text evidence="1">Belongs to the glycosyl hydrolase 20 family.</text>
</comment>
<evidence type="ECO:0000259" key="4">
    <source>
        <dbReference type="Pfam" id="PF18088"/>
    </source>
</evidence>
<keyword evidence="2" id="KW-0378">Hydrolase</keyword>
<feature type="domain" description="Glycoside Hydrolase 20C C-terminal" evidence="4">
    <location>
        <begin position="413"/>
        <end position="596"/>
    </location>
</feature>
<dbReference type="InterPro" id="IPR017853">
    <property type="entry name" value="GH"/>
</dbReference>
<dbReference type="InterPro" id="IPR015883">
    <property type="entry name" value="Glyco_hydro_20_cat"/>
</dbReference>
<dbReference type="Gene3D" id="1.20.120.670">
    <property type="entry name" value="N-acetyl-b-d-glucoasminidase"/>
    <property type="match status" value="1"/>
</dbReference>
<dbReference type="Gene3D" id="3.20.20.80">
    <property type="entry name" value="Glycosidases"/>
    <property type="match status" value="1"/>
</dbReference>
<proteinExistence type="inferred from homology"/>
<evidence type="ECO:0000259" key="3">
    <source>
        <dbReference type="Pfam" id="PF00728"/>
    </source>
</evidence>
<accession>A0A7M3SA49</accession>
<dbReference type="CDD" id="cd06565">
    <property type="entry name" value="GH20_GcnA-like"/>
    <property type="match status" value="1"/>
</dbReference>
<dbReference type="GO" id="GO:0004563">
    <property type="term" value="F:beta-N-acetylhexosaminidase activity"/>
    <property type="evidence" value="ECO:0007669"/>
    <property type="project" value="UniProtKB-ARBA"/>
</dbReference>
<keyword evidence="6" id="KW-1185">Reference proteome</keyword>
<dbReference type="PANTHER" id="PTHR21040:SF8">
    <property type="entry name" value="BCDNA.GH04120"/>
    <property type="match status" value="1"/>
</dbReference>
<dbReference type="Pfam" id="PF18088">
    <property type="entry name" value="Glyco_H_20C_C"/>
    <property type="match status" value="1"/>
</dbReference>
<dbReference type="KEGG" id="acht:bsdcttw_45070"/>
<evidence type="ECO:0000256" key="1">
    <source>
        <dbReference type="ARBA" id="ARBA00006285"/>
    </source>
</evidence>
<organism evidence="5 6">
    <name type="scientific">Anaerocolumna chitinilytica</name>
    <dbReference type="NCBI Taxonomy" id="1727145"/>
    <lineage>
        <taxon>Bacteria</taxon>
        <taxon>Bacillati</taxon>
        <taxon>Bacillota</taxon>
        <taxon>Clostridia</taxon>
        <taxon>Lachnospirales</taxon>
        <taxon>Lachnospiraceae</taxon>
        <taxon>Anaerocolumna</taxon>
    </lineage>
</organism>
<reference evidence="5 6" key="1">
    <citation type="submission" date="2020-08" db="EMBL/GenBank/DDBJ databases">
        <title>Draft genome sequencing of an Anaerocolumna strain isolated from anoxic soil subjected to BSD treatment.</title>
        <authorList>
            <person name="Uek A."/>
            <person name="Tonouchi A."/>
        </authorList>
    </citation>
    <scope>NUCLEOTIDE SEQUENCE [LARGE SCALE GENOMIC DNA]</scope>
    <source>
        <strain evidence="5 6">CTTW</strain>
    </source>
</reference>
<evidence type="ECO:0000313" key="6">
    <source>
        <dbReference type="Proteomes" id="UP000515703"/>
    </source>
</evidence>
<evidence type="ECO:0000313" key="5">
    <source>
        <dbReference type="EMBL" id="BCK01467.1"/>
    </source>
</evidence>
<dbReference type="EMBL" id="AP023368">
    <property type="protein sequence ID" value="BCK01467.1"/>
    <property type="molecule type" value="Genomic_DNA"/>
</dbReference>